<accession>C5LIV6</accession>
<name>C5LIV6_PERM5</name>
<protein>
    <submittedName>
        <fullName evidence="2">Uncharacterized protein</fullName>
    </submittedName>
</protein>
<dbReference type="InterPro" id="IPR046628">
    <property type="entry name" value="DUF6740"/>
</dbReference>
<sequence length="564" mass="61728">MATNPNIPLYLFTLVLAVLQSPASGLTTRRQLVRKTYCTTLRRSLGIGTTTPCGFSDQAETEGLVLPGMDDGVLTEREDIILTDDGMARVEALPNRPYKYVLTANSADYSRYEEIFGGVAMVISEGAVDGNTDYEAQGHAYRHFTDLVKSGFTSLGRADLDGTPAQVFVGYAANIPGGHVLDELAKEGLSADFFTMYMDENVDGKLLKMEARNSYMGNELYQEVLVTAYGELKDDMSLEEAVDELHATYASTVKYNMSLQNPFRSSAFHTHSPAMVSSQYLPETERLSYSAYDERWTVLDWVKNGRGTRSLRKSNASSIFQPIEYFGIEPNSAAEEYFKNQRHGRKLVDVAFPKACSLTEKPVNESFCIHAAINRDGSKNNIDVIGSVFDYLSPNTTRISAGLNVVQERNLAVDMHISGGGTISVYSVGDNVRLDATATYQILDGGNPRYFDGEVKIACGYQLTGEVSIKVASFDVISAPFGGTGVTGGGANNLIGNYIPLSGGVDYGVSGFKVKGTMFGSSQGGSFLKYKLEFPLVWGFWFSAYMETGVLLIFNHTEFNLISF</sequence>
<organism evidence="3">
    <name type="scientific">Perkinsus marinus (strain ATCC 50983 / TXsc)</name>
    <dbReference type="NCBI Taxonomy" id="423536"/>
    <lineage>
        <taxon>Eukaryota</taxon>
        <taxon>Sar</taxon>
        <taxon>Alveolata</taxon>
        <taxon>Perkinsozoa</taxon>
        <taxon>Perkinsea</taxon>
        <taxon>Perkinsida</taxon>
        <taxon>Perkinsidae</taxon>
        <taxon>Perkinsus</taxon>
    </lineage>
</organism>
<dbReference type="Pfam" id="PF20525">
    <property type="entry name" value="DUF6740"/>
    <property type="match status" value="1"/>
</dbReference>
<evidence type="ECO:0000313" key="3">
    <source>
        <dbReference type="Proteomes" id="UP000007800"/>
    </source>
</evidence>
<feature type="signal peptide" evidence="1">
    <location>
        <begin position="1"/>
        <end position="25"/>
    </location>
</feature>
<keyword evidence="3" id="KW-1185">Reference proteome</keyword>
<gene>
    <name evidence="2" type="ORF">Pmar_PMAR000528</name>
</gene>
<dbReference type="Proteomes" id="UP000007800">
    <property type="component" value="Unassembled WGS sequence"/>
</dbReference>
<dbReference type="AlphaFoldDB" id="C5LIV6"/>
<evidence type="ECO:0000256" key="1">
    <source>
        <dbReference type="SAM" id="SignalP"/>
    </source>
</evidence>
<proteinExistence type="predicted"/>
<feature type="chain" id="PRO_5002954856" evidence="1">
    <location>
        <begin position="26"/>
        <end position="564"/>
    </location>
</feature>
<dbReference type="EMBL" id="GG682245">
    <property type="protein sequence ID" value="EER03291.1"/>
    <property type="molecule type" value="Genomic_DNA"/>
</dbReference>
<dbReference type="RefSeq" id="XP_002771475.1">
    <property type="nucleotide sequence ID" value="XM_002771429.1"/>
</dbReference>
<dbReference type="InParanoid" id="C5LIV6"/>
<reference evidence="2 3" key="1">
    <citation type="submission" date="2008-07" db="EMBL/GenBank/DDBJ databases">
        <authorList>
            <person name="El-Sayed N."/>
            <person name="Caler E."/>
            <person name="Inman J."/>
            <person name="Amedeo P."/>
            <person name="Hass B."/>
            <person name="Wortman J."/>
        </authorList>
    </citation>
    <scope>NUCLEOTIDE SEQUENCE [LARGE SCALE GENOMIC DNA]</scope>
    <source>
        <strain evidence="3">ATCC 50983 / TXsc</strain>
    </source>
</reference>
<keyword evidence="1" id="KW-0732">Signal</keyword>
<evidence type="ECO:0000313" key="2">
    <source>
        <dbReference type="EMBL" id="EER03291.1"/>
    </source>
</evidence>
<dbReference type="GeneID" id="9047302"/>